<dbReference type="SUPFAM" id="SSF52788">
    <property type="entry name" value="Phosphotyrosine protein phosphatases I"/>
    <property type="match status" value="1"/>
</dbReference>
<organism evidence="8 9">
    <name type="scientific">Agathobacter rectalis</name>
    <dbReference type="NCBI Taxonomy" id="39491"/>
    <lineage>
        <taxon>Bacteria</taxon>
        <taxon>Bacillati</taxon>
        <taxon>Bacillota</taxon>
        <taxon>Clostridia</taxon>
        <taxon>Lachnospirales</taxon>
        <taxon>Lachnospiraceae</taxon>
        <taxon>Agathobacter</taxon>
    </lineage>
</organism>
<protein>
    <recommendedName>
        <fullName evidence="2">protein-tyrosine-phosphatase</fullName>
        <ecNumber evidence="2">3.1.3.48</ecNumber>
    </recommendedName>
</protein>
<evidence type="ECO:0000256" key="3">
    <source>
        <dbReference type="ARBA" id="ARBA00022801"/>
    </source>
</evidence>
<proteinExistence type="inferred from homology"/>
<reference evidence="8 9" key="1">
    <citation type="submission" date="2015-09" db="EMBL/GenBank/DDBJ databases">
        <authorList>
            <consortium name="Pathogen Informatics"/>
        </authorList>
    </citation>
    <scope>NUCLEOTIDE SEQUENCE [LARGE SCALE GENOMIC DNA]</scope>
    <source>
        <strain evidence="8 9">2789STDY5608860</strain>
    </source>
</reference>
<dbReference type="Pfam" id="PF01451">
    <property type="entry name" value="LMWPc"/>
    <property type="match status" value="1"/>
</dbReference>
<feature type="active site" description="Proton donor" evidence="6">
    <location>
        <position position="135"/>
    </location>
</feature>
<dbReference type="EMBL" id="CYYW01000005">
    <property type="protein sequence ID" value="CUN84670.1"/>
    <property type="molecule type" value="Genomic_DNA"/>
</dbReference>
<dbReference type="InterPro" id="IPR017867">
    <property type="entry name" value="Tyr_phospatase_low_mol_wt"/>
</dbReference>
<dbReference type="InterPro" id="IPR050438">
    <property type="entry name" value="LMW_PTPase"/>
</dbReference>
<feature type="domain" description="Phosphotyrosine protein phosphatase I" evidence="7">
    <location>
        <begin position="5"/>
        <end position="159"/>
    </location>
</feature>
<evidence type="ECO:0000256" key="6">
    <source>
        <dbReference type="PIRSR" id="PIRSR617867-1"/>
    </source>
</evidence>
<accession>A0A174AA73</accession>
<dbReference type="CDD" id="cd16343">
    <property type="entry name" value="LMWPTP"/>
    <property type="match status" value="1"/>
</dbReference>
<dbReference type="PANTHER" id="PTHR11717">
    <property type="entry name" value="LOW MOLECULAR WEIGHT PROTEIN TYROSINE PHOSPHATASE"/>
    <property type="match status" value="1"/>
</dbReference>
<dbReference type="RefSeq" id="WP_172676045.1">
    <property type="nucleotide sequence ID" value="NZ_CYYW01000005.1"/>
</dbReference>
<keyword evidence="4" id="KW-0904">Protein phosphatase</keyword>
<dbReference type="PANTHER" id="PTHR11717:SF7">
    <property type="entry name" value="LOW MOLECULAR WEIGHT PHOSPHOTYROSINE PROTEIN PHOSPHATASE"/>
    <property type="match status" value="1"/>
</dbReference>
<name>A0A174AA73_9FIRM</name>
<comment type="similarity">
    <text evidence="1">Belongs to the low molecular weight phosphotyrosine protein phosphatase family.</text>
</comment>
<evidence type="ECO:0000256" key="4">
    <source>
        <dbReference type="ARBA" id="ARBA00022912"/>
    </source>
</evidence>
<dbReference type="Proteomes" id="UP000095384">
    <property type="component" value="Unassembled WGS sequence"/>
</dbReference>
<evidence type="ECO:0000256" key="1">
    <source>
        <dbReference type="ARBA" id="ARBA00011063"/>
    </source>
</evidence>
<evidence type="ECO:0000313" key="9">
    <source>
        <dbReference type="Proteomes" id="UP000095384"/>
    </source>
</evidence>
<dbReference type="GO" id="GO:0004725">
    <property type="term" value="F:protein tyrosine phosphatase activity"/>
    <property type="evidence" value="ECO:0007669"/>
    <property type="project" value="UniProtKB-EC"/>
</dbReference>
<evidence type="ECO:0000256" key="2">
    <source>
        <dbReference type="ARBA" id="ARBA00013064"/>
    </source>
</evidence>
<evidence type="ECO:0000259" key="7">
    <source>
        <dbReference type="SMART" id="SM00226"/>
    </source>
</evidence>
<sequence length="166" mass="19021">MQDKIKVLMVCHGNICRSTMAQSIFTHLVHRQHLDAVFEIDSAATSREEIGNPPHYGTKNKLYEEHIPLIPHRAREMTRDDYLYYDLLIGMDTANIRNMTRIAGGSDSQQKIFKMLSFADYGTNHKLTAARDVADPWYTGDFDATFDDVISGCRGLLEYIKEVYNL</sequence>
<dbReference type="EC" id="3.1.3.48" evidence="2"/>
<dbReference type="Gene3D" id="3.40.50.2300">
    <property type="match status" value="1"/>
</dbReference>
<dbReference type="InterPro" id="IPR023485">
    <property type="entry name" value="Ptyr_pPase"/>
</dbReference>
<comment type="catalytic activity">
    <reaction evidence="5">
        <text>O-phospho-L-tyrosyl-[protein] + H2O = L-tyrosyl-[protein] + phosphate</text>
        <dbReference type="Rhea" id="RHEA:10684"/>
        <dbReference type="Rhea" id="RHEA-COMP:10136"/>
        <dbReference type="Rhea" id="RHEA-COMP:20101"/>
        <dbReference type="ChEBI" id="CHEBI:15377"/>
        <dbReference type="ChEBI" id="CHEBI:43474"/>
        <dbReference type="ChEBI" id="CHEBI:46858"/>
        <dbReference type="ChEBI" id="CHEBI:61978"/>
        <dbReference type="EC" id="3.1.3.48"/>
    </reaction>
</comment>
<dbReference type="InterPro" id="IPR036196">
    <property type="entry name" value="Ptyr_pPase_sf"/>
</dbReference>
<evidence type="ECO:0000256" key="5">
    <source>
        <dbReference type="ARBA" id="ARBA00051722"/>
    </source>
</evidence>
<dbReference type="SMART" id="SM00226">
    <property type="entry name" value="LMWPc"/>
    <property type="match status" value="1"/>
</dbReference>
<feature type="active site" evidence="6">
    <location>
        <position position="17"/>
    </location>
</feature>
<keyword evidence="3 8" id="KW-0378">Hydrolase</keyword>
<feature type="active site" description="Nucleophile" evidence="6">
    <location>
        <position position="11"/>
    </location>
</feature>
<dbReference type="PRINTS" id="PR00719">
    <property type="entry name" value="LMWPTPASE"/>
</dbReference>
<evidence type="ECO:0000313" key="8">
    <source>
        <dbReference type="EMBL" id="CUN84670.1"/>
    </source>
</evidence>
<gene>
    <name evidence="8" type="primary">yfkJ</name>
    <name evidence="8" type="ORF">ERS852417_01113</name>
</gene>
<dbReference type="AlphaFoldDB" id="A0A174AA73"/>